<accession>A0A5C1QCC1</accession>
<dbReference type="KEGG" id="sper:EW093_10420"/>
<reference evidence="1 2" key="2">
    <citation type="submission" date="2019-09" db="EMBL/GenBank/DDBJ databases">
        <title>Complete Genome Sequence and Methylome Analysis of free living Spirochaetas.</title>
        <authorList>
            <person name="Leshcheva N."/>
            <person name="Mikheeva N."/>
        </authorList>
    </citation>
    <scope>NUCLEOTIDE SEQUENCE [LARGE SCALE GENOMIC DNA]</scope>
    <source>
        <strain evidence="1 2">P</strain>
    </source>
</reference>
<dbReference type="EMBL" id="CP035807">
    <property type="protein sequence ID" value="QEN05107.1"/>
    <property type="molecule type" value="Genomic_DNA"/>
</dbReference>
<dbReference type="Proteomes" id="UP000323824">
    <property type="component" value="Chromosome"/>
</dbReference>
<protein>
    <submittedName>
        <fullName evidence="1">Uncharacterized protein</fullName>
    </submittedName>
</protein>
<proteinExistence type="predicted"/>
<sequence>MTENDLKIELMCYKEYVNPDCDIDNMTKDELEEFYNLYVKSESYMAEVNTASSLNNKSAKVLKEQDVEIPQKREGAIYKY</sequence>
<organism evidence="1 2">
    <name type="scientific">Thiospirochaeta perfilievii</name>
    <dbReference type="NCBI Taxonomy" id="252967"/>
    <lineage>
        <taxon>Bacteria</taxon>
        <taxon>Pseudomonadati</taxon>
        <taxon>Spirochaetota</taxon>
        <taxon>Spirochaetia</taxon>
        <taxon>Spirochaetales</taxon>
        <taxon>Spirochaetaceae</taxon>
        <taxon>Thiospirochaeta</taxon>
    </lineage>
</organism>
<evidence type="ECO:0000313" key="2">
    <source>
        <dbReference type="Proteomes" id="UP000323824"/>
    </source>
</evidence>
<gene>
    <name evidence="1" type="ORF">EW093_10420</name>
</gene>
<name>A0A5C1QCC1_9SPIO</name>
<reference evidence="1 2" key="1">
    <citation type="submission" date="2019-02" db="EMBL/GenBank/DDBJ databases">
        <authorList>
            <person name="Fomenkov A."/>
            <person name="Dubinina G."/>
            <person name="Grabovich M."/>
            <person name="Vincze T."/>
            <person name="Roberts R.J."/>
        </authorList>
    </citation>
    <scope>NUCLEOTIDE SEQUENCE [LARGE SCALE GENOMIC DNA]</scope>
    <source>
        <strain evidence="1 2">P</strain>
    </source>
</reference>
<evidence type="ECO:0000313" key="1">
    <source>
        <dbReference type="EMBL" id="QEN05107.1"/>
    </source>
</evidence>
<dbReference type="AlphaFoldDB" id="A0A5C1QCC1"/>
<dbReference type="RefSeq" id="WP_149568348.1">
    <property type="nucleotide sequence ID" value="NZ_CP035807.1"/>
</dbReference>
<keyword evidence="2" id="KW-1185">Reference proteome</keyword>